<evidence type="ECO:0000313" key="1">
    <source>
        <dbReference type="EMBL" id="KAI3729861.1"/>
    </source>
</evidence>
<dbReference type="EMBL" id="CM042051">
    <property type="protein sequence ID" value="KAI3729861.1"/>
    <property type="molecule type" value="Genomic_DNA"/>
</dbReference>
<reference evidence="2" key="1">
    <citation type="journal article" date="2022" name="Mol. Ecol. Resour.">
        <title>The genomes of chicory, endive, great burdock and yacon provide insights into Asteraceae palaeo-polyploidization history and plant inulin production.</title>
        <authorList>
            <person name="Fan W."/>
            <person name="Wang S."/>
            <person name="Wang H."/>
            <person name="Wang A."/>
            <person name="Jiang F."/>
            <person name="Liu H."/>
            <person name="Zhao H."/>
            <person name="Xu D."/>
            <person name="Zhang Y."/>
        </authorList>
    </citation>
    <scope>NUCLEOTIDE SEQUENCE [LARGE SCALE GENOMIC DNA]</scope>
    <source>
        <strain evidence="2">cv. Niubang</strain>
    </source>
</reference>
<proteinExistence type="predicted"/>
<accession>A0ACB9C6H8</accession>
<dbReference type="Proteomes" id="UP001055879">
    <property type="component" value="Linkage Group LG05"/>
</dbReference>
<protein>
    <submittedName>
        <fullName evidence="1">Uncharacterized protein</fullName>
    </submittedName>
</protein>
<keyword evidence="2" id="KW-1185">Reference proteome</keyword>
<sequence length="84" mass="9515">MRWIFVSGGGPGVDIMNEFLNLGISKVPDEDEGSMQATCFSDVFNDISLNFQIIRLPKHQFITFCCILSSEIHSRSSTFKFSLY</sequence>
<evidence type="ECO:0000313" key="2">
    <source>
        <dbReference type="Proteomes" id="UP001055879"/>
    </source>
</evidence>
<comment type="caution">
    <text evidence="1">The sequence shown here is derived from an EMBL/GenBank/DDBJ whole genome shotgun (WGS) entry which is preliminary data.</text>
</comment>
<gene>
    <name evidence="1" type="ORF">L6452_18532</name>
</gene>
<organism evidence="1 2">
    <name type="scientific">Arctium lappa</name>
    <name type="common">Greater burdock</name>
    <name type="synonym">Lappa major</name>
    <dbReference type="NCBI Taxonomy" id="4217"/>
    <lineage>
        <taxon>Eukaryota</taxon>
        <taxon>Viridiplantae</taxon>
        <taxon>Streptophyta</taxon>
        <taxon>Embryophyta</taxon>
        <taxon>Tracheophyta</taxon>
        <taxon>Spermatophyta</taxon>
        <taxon>Magnoliopsida</taxon>
        <taxon>eudicotyledons</taxon>
        <taxon>Gunneridae</taxon>
        <taxon>Pentapetalae</taxon>
        <taxon>asterids</taxon>
        <taxon>campanulids</taxon>
        <taxon>Asterales</taxon>
        <taxon>Asteraceae</taxon>
        <taxon>Carduoideae</taxon>
        <taxon>Cardueae</taxon>
        <taxon>Arctiinae</taxon>
        <taxon>Arctium</taxon>
    </lineage>
</organism>
<name>A0ACB9C6H8_ARCLA</name>
<reference evidence="1 2" key="2">
    <citation type="journal article" date="2022" name="Mol. Ecol. Resour.">
        <title>The genomes of chicory, endive, great burdock and yacon provide insights into Asteraceae paleo-polyploidization history and plant inulin production.</title>
        <authorList>
            <person name="Fan W."/>
            <person name="Wang S."/>
            <person name="Wang H."/>
            <person name="Wang A."/>
            <person name="Jiang F."/>
            <person name="Liu H."/>
            <person name="Zhao H."/>
            <person name="Xu D."/>
            <person name="Zhang Y."/>
        </authorList>
    </citation>
    <scope>NUCLEOTIDE SEQUENCE [LARGE SCALE GENOMIC DNA]</scope>
    <source>
        <strain evidence="2">cv. Niubang</strain>
    </source>
</reference>